<gene>
    <name evidence="2" type="ORF">B296_00021321</name>
</gene>
<evidence type="ECO:0000313" key="3">
    <source>
        <dbReference type="Proteomes" id="UP000287651"/>
    </source>
</evidence>
<dbReference type="AlphaFoldDB" id="A0A426Z1H3"/>
<evidence type="ECO:0000313" key="2">
    <source>
        <dbReference type="EMBL" id="RRT57829.1"/>
    </source>
</evidence>
<dbReference type="Proteomes" id="UP000287651">
    <property type="component" value="Unassembled WGS sequence"/>
</dbReference>
<evidence type="ECO:0000256" key="1">
    <source>
        <dbReference type="SAM" id="MobiDB-lite"/>
    </source>
</evidence>
<name>A0A426Z1H3_ENSVE</name>
<organism evidence="2 3">
    <name type="scientific">Ensete ventricosum</name>
    <name type="common">Abyssinian banana</name>
    <name type="synonym">Musa ensete</name>
    <dbReference type="NCBI Taxonomy" id="4639"/>
    <lineage>
        <taxon>Eukaryota</taxon>
        <taxon>Viridiplantae</taxon>
        <taxon>Streptophyta</taxon>
        <taxon>Embryophyta</taxon>
        <taxon>Tracheophyta</taxon>
        <taxon>Spermatophyta</taxon>
        <taxon>Magnoliopsida</taxon>
        <taxon>Liliopsida</taxon>
        <taxon>Zingiberales</taxon>
        <taxon>Musaceae</taxon>
        <taxon>Ensete</taxon>
    </lineage>
</organism>
<feature type="region of interest" description="Disordered" evidence="1">
    <location>
        <begin position="118"/>
        <end position="137"/>
    </location>
</feature>
<sequence>MGEHRTNKRASPLLTSVAPIGECWLLWAGHGHCPCGLATGKHCPLRVGRGRARPLVGGLGHVRLPMQRPWSWLAVPVGGLAVANHPYRWHGNEERGSHLRAGHLQERLLSARPTARVADHGQGPCRGSHTQLGCKGQPPAAKLQAAAAHG</sequence>
<protein>
    <submittedName>
        <fullName evidence="2">Uncharacterized protein</fullName>
    </submittedName>
</protein>
<accession>A0A426Z1H3</accession>
<dbReference type="EMBL" id="AMZH03008984">
    <property type="protein sequence ID" value="RRT57829.1"/>
    <property type="molecule type" value="Genomic_DNA"/>
</dbReference>
<comment type="caution">
    <text evidence="2">The sequence shown here is derived from an EMBL/GenBank/DDBJ whole genome shotgun (WGS) entry which is preliminary data.</text>
</comment>
<proteinExistence type="predicted"/>
<reference evidence="2 3" key="1">
    <citation type="journal article" date="2014" name="Agronomy (Basel)">
        <title>A Draft Genome Sequence for Ensete ventricosum, the Drought-Tolerant Tree Against Hunger.</title>
        <authorList>
            <person name="Harrison J."/>
            <person name="Moore K.A."/>
            <person name="Paszkiewicz K."/>
            <person name="Jones T."/>
            <person name="Grant M."/>
            <person name="Ambacheew D."/>
            <person name="Muzemil S."/>
            <person name="Studholme D.J."/>
        </authorList>
    </citation>
    <scope>NUCLEOTIDE SEQUENCE [LARGE SCALE GENOMIC DNA]</scope>
</reference>